<comment type="similarity">
    <text evidence="2 5">Belongs to the MET18/MMS19 family.</text>
</comment>
<comment type="subcellular location">
    <subcellularLocation>
        <location evidence="1 5">Nucleus</location>
    </subcellularLocation>
</comment>
<proteinExistence type="inferred from homology"/>
<reference evidence="8" key="2">
    <citation type="submission" date="2021-10" db="EMBL/GenBank/DDBJ databases">
        <title>Phylogenomics reveals ancestral predisposition of the termite-cultivated fungus Termitomyces towards a domesticated lifestyle.</title>
        <authorList>
            <person name="Auxier B."/>
            <person name="Grum-Grzhimaylo A."/>
            <person name="Cardenas M.E."/>
            <person name="Lodge J.D."/>
            <person name="Laessoe T."/>
            <person name="Pedersen O."/>
            <person name="Smith M.E."/>
            <person name="Kuyper T.W."/>
            <person name="Franco-Molano E.A."/>
            <person name="Baroni T.J."/>
            <person name="Aanen D.K."/>
        </authorList>
    </citation>
    <scope>NUCLEOTIDE SEQUENCE</scope>
    <source>
        <strain evidence="8">D49</strain>
    </source>
</reference>
<dbReference type="GO" id="GO:0097361">
    <property type="term" value="C:cytosolic [4Fe-4S] assembly targeting complex"/>
    <property type="evidence" value="ECO:0007669"/>
    <property type="project" value="UniProtKB-UniRule"/>
</dbReference>
<evidence type="ECO:0000256" key="3">
    <source>
        <dbReference type="ARBA" id="ARBA00022737"/>
    </source>
</evidence>
<comment type="function">
    <text evidence="5">Key component of the cytosolic iron-sulfur protein assembly (CIA) complex, a multiprotein complex that mediates the incorporation of iron-sulfur cluster into apoproteins specifically involved in DNA metabolism and genomic integrity. In the CIA complex, MMS19 acts as an adapter between early-acting CIA components and a subset of cellular target iron-sulfur proteins.</text>
</comment>
<evidence type="ECO:0000259" key="6">
    <source>
        <dbReference type="Pfam" id="PF12460"/>
    </source>
</evidence>
<dbReference type="GO" id="GO:0005634">
    <property type="term" value="C:nucleus"/>
    <property type="evidence" value="ECO:0007669"/>
    <property type="project" value="UniProtKB-SubCell"/>
</dbReference>
<evidence type="ECO:0000259" key="7">
    <source>
        <dbReference type="Pfam" id="PF14500"/>
    </source>
</evidence>
<protein>
    <recommendedName>
        <fullName evidence="5">MMS19 nucleotide excision repair protein</fullName>
    </recommendedName>
</protein>
<dbReference type="InterPro" id="IPR024687">
    <property type="entry name" value="MMS19_C"/>
</dbReference>
<keyword evidence="3" id="KW-0677">Repeat</keyword>
<dbReference type="GO" id="GO:0006281">
    <property type="term" value="P:DNA repair"/>
    <property type="evidence" value="ECO:0007669"/>
    <property type="project" value="UniProtKB-UniRule"/>
</dbReference>
<dbReference type="Gene3D" id="1.25.10.10">
    <property type="entry name" value="Leucine-rich Repeat Variant"/>
    <property type="match status" value="2"/>
</dbReference>
<evidence type="ECO:0000313" key="8">
    <source>
        <dbReference type="EMBL" id="KAG5652051.1"/>
    </source>
</evidence>
<dbReference type="PANTHER" id="PTHR12891:SF0">
    <property type="entry name" value="MMS19 NUCLEOTIDE EXCISION REPAIR PROTEIN HOMOLOG"/>
    <property type="match status" value="1"/>
</dbReference>
<keyword evidence="9" id="KW-1185">Reference proteome</keyword>
<evidence type="ECO:0000256" key="2">
    <source>
        <dbReference type="ARBA" id="ARBA00009340"/>
    </source>
</evidence>
<feature type="domain" description="MMS19 C-terminal" evidence="6">
    <location>
        <begin position="471"/>
        <end position="919"/>
    </location>
</feature>
<feature type="domain" description="MMS19 N-terminal" evidence="7">
    <location>
        <begin position="77"/>
        <end position="224"/>
    </location>
</feature>
<comment type="caution">
    <text evidence="8">The sequence shown here is derived from an EMBL/GenBank/DDBJ whole genome shotgun (WGS) entry which is preliminary data.</text>
</comment>
<dbReference type="Proteomes" id="UP000717328">
    <property type="component" value="Unassembled WGS sequence"/>
</dbReference>
<evidence type="ECO:0000256" key="1">
    <source>
        <dbReference type="ARBA" id="ARBA00004123"/>
    </source>
</evidence>
<dbReference type="Pfam" id="PF14500">
    <property type="entry name" value="MMS19_N"/>
    <property type="match status" value="1"/>
</dbReference>
<dbReference type="GO" id="GO:0016226">
    <property type="term" value="P:iron-sulfur cluster assembly"/>
    <property type="evidence" value="ECO:0007669"/>
    <property type="project" value="UniProtKB-UniRule"/>
</dbReference>
<keyword evidence="5" id="KW-0234">DNA repair</keyword>
<dbReference type="AlphaFoldDB" id="A0A9P7KLY7"/>
<accession>A0A9P7KLY7</accession>
<reference evidence="8" key="1">
    <citation type="submission" date="2021-02" db="EMBL/GenBank/DDBJ databases">
        <authorList>
            <person name="Nieuwenhuis M."/>
            <person name="Van De Peppel L.J.J."/>
        </authorList>
    </citation>
    <scope>NUCLEOTIDE SEQUENCE</scope>
    <source>
        <strain evidence="8">D49</strain>
    </source>
</reference>
<dbReference type="Pfam" id="PF12460">
    <property type="entry name" value="MMS19_C"/>
    <property type="match status" value="1"/>
</dbReference>
<keyword evidence="5" id="KW-0227">DNA damage</keyword>
<sequence length="979" mass="108728">MASPSAERLVETWMASARDEEIEETVSEISNDRITLLNVVKALGEYLTSEEDQLRTKGVEFLSLVLGRCPPEKLSRQSALKAMGKAFVGGYIFLAEGEKDPRNLLIALAIARVILIEFDISDHVESLFNITYCYFPITFRPPPNDPYGITTEDLQEALRGCLSASPLFGPLAVPIWSEKLTAGSPATKQDTLETMSLCLPVYGAGLARVSARKLWNLLKLEIFQPTDPLTEEEALKTTRVLVETIYAHEEAAIESEDDIQGLARDVCEECINILREPEKNQARSAIKVLCTFVTTTPSVSRFTLSHAVPHLVKLFLDPGEVSNRAPILLLLADLANSARDSMTKEVNKTKHTVAPMMPYKDEVLGVVSAGLKSPASRIPALSLLRGIVWTKRLLTDQELGYIVHSVNEVFQSEEVENDDFSDSAVLEVLTAVSKTAPRHVQEQTLPMLFNSLPDRAPPRNASSERMKFWRILLALKALCVHPELFETLVIRLTTKIDLICLPTSPPAIDDLEPDAAYAHSLLKTIADALTAKVDAGHHDVAKYIERLVPSLYNLFIFAALQDLPGIATGHRLVREAADIITSVTQCVPARRQRDFVAGTFKILSTGEVGGIFEGFQKLPPGTSLSLFNESASSFQKNLLALFSAGVVTAHKEVLPSPPAINDFLDQLLVWSITRTDHYLQRESAWHLISSLVNKHAETANQFLDDKLNNFWQQFIANPAISSEQRRLAIEAWVWISKALVVRKDPFVARFTDKLFEVFGDDAISWDAAKALGNVASADQILTKRNRAVVKILHTQKFVNSILPRLILGAQDSTKSPHEQTAYLVALTSMIKATPRAAYAHEMPALMPLLLRGLDLPDFDIRADVIDTLLTAAGDDISEKSLVSEHASTLVTNMLKNSMWDEMPSVRVRTAALEYLSVLPSVVRYDVLHPMKATVLRELAKVLDDPKRSVRKEAVDTRLVSSQVKRFRRLTVHSFFSTIW</sequence>
<name>A0A9P7KLY7_9AGAR</name>
<dbReference type="InterPro" id="IPR039920">
    <property type="entry name" value="MMS19"/>
</dbReference>
<dbReference type="PANTHER" id="PTHR12891">
    <property type="entry name" value="DNA REPAIR/TRANSCRIPTION PROTEIN MET18/MMS19"/>
    <property type="match status" value="1"/>
</dbReference>
<organism evidence="8 9">
    <name type="scientific">Sphagnurus paluster</name>
    <dbReference type="NCBI Taxonomy" id="117069"/>
    <lineage>
        <taxon>Eukaryota</taxon>
        <taxon>Fungi</taxon>
        <taxon>Dikarya</taxon>
        <taxon>Basidiomycota</taxon>
        <taxon>Agaricomycotina</taxon>
        <taxon>Agaricomycetes</taxon>
        <taxon>Agaricomycetidae</taxon>
        <taxon>Agaricales</taxon>
        <taxon>Tricholomatineae</taxon>
        <taxon>Lyophyllaceae</taxon>
        <taxon>Sphagnurus</taxon>
    </lineage>
</organism>
<evidence type="ECO:0000256" key="4">
    <source>
        <dbReference type="ARBA" id="ARBA00023242"/>
    </source>
</evidence>
<dbReference type="InterPro" id="IPR016024">
    <property type="entry name" value="ARM-type_fold"/>
</dbReference>
<dbReference type="GO" id="GO:0051604">
    <property type="term" value="P:protein maturation"/>
    <property type="evidence" value="ECO:0007669"/>
    <property type="project" value="UniProtKB-UniRule"/>
</dbReference>
<dbReference type="OrthoDB" id="342900at2759"/>
<dbReference type="EMBL" id="JABCKI010000167">
    <property type="protein sequence ID" value="KAG5652051.1"/>
    <property type="molecule type" value="Genomic_DNA"/>
</dbReference>
<dbReference type="InterPro" id="IPR029240">
    <property type="entry name" value="MMS19_N"/>
</dbReference>
<evidence type="ECO:0000256" key="5">
    <source>
        <dbReference type="RuleBase" id="RU367072"/>
    </source>
</evidence>
<dbReference type="SUPFAM" id="SSF48371">
    <property type="entry name" value="ARM repeat"/>
    <property type="match status" value="1"/>
</dbReference>
<dbReference type="InterPro" id="IPR011989">
    <property type="entry name" value="ARM-like"/>
</dbReference>
<keyword evidence="4 5" id="KW-0539">Nucleus</keyword>
<gene>
    <name evidence="8" type="ORF">H0H81_006471</name>
</gene>
<evidence type="ECO:0000313" key="9">
    <source>
        <dbReference type="Proteomes" id="UP000717328"/>
    </source>
</evidence>